<dbReference type="EMBL" id="JAGSVG010000002">
    <property type="protein sequence ID" value="MBR8127857.1"/>
    <property type="molecule type" value="Genomic_DNA"/>
</dbReference>
<accession>A0AA41E3T2</accession>
<organism evidence="1 2">
    <name type="scientific">Burkholderia ambifaria</name>
    <dbReference type="NCBI Taxonomy" id="152480"/>
    <lineage>
        <taxon>Bacteria</taxon>
        <taxon>Pseudomonadati</taxon>
        <taxon>Pseudomonadota</taxon>
        <taxon>Betaproteobacteria</taxon>
        <taxon>Burkholderiales</taxon>
        <taxon>Burkholderiaceae</taxon>
        <taxon>Burkholderia</taxon>
        <taxon>Burkholderia cepacia complex</taxon>
    </lineage>
</organism>
<dbReference type="RefSeq" id="WP_105787076.1">
    <property type="nucleotide sequence ID" value="NZ_CADERF010000002.1"/>
</dbReference>
<sequence>MTKDTQRPPVWRPIEFLPILFYLVDAQLDEARATFDKLTRHTAEGRMPDHAMHERVRHHYTNQRKLLPIQYEQFMRWQWEATTAEQRDMLRRIGAHADHLAALYDSLIAWLDESSRATYGVKQPDDSSTFA</sequence>
<comment type="caution">
    <text evidence="1">The sequence shown here is derived from an EMBL/GenBank/DDBJ whole genome shotgun (WGS) entry which is preliminary data.</text>
</comment>
<evidence type="ECO:0000313" key="1">
    <source>
        <dbReference type="EMBL" id="MBR8127857.1"/>
    </source>
</evidence>
<dbReference type="AlphaFoldDB" id="A0AA41E3T2"/>
<gene>
    <name evidence="1" type="ORF">KDW93_02400</name>
</gene>
<dbReference type="Proteomes" id="UP000682266">
    <property type="component" value="Unassembled WGS sequence"/>
</dbReference>
<reference evidence="1" key="1">
    <citation type="submission" date="2021-04" db="EMBL/GenBank/DDBJ databases">
        <title>A collection of bacterial strains from the Burkholderia cepacia Research Laboratory and Repository.</title>
        <authorList>
            <person name="Lipuma J."/>
            <person name="Spilker T."/>
        </authorList>
    </citation>
    <scope>NUCLEOTIDE SEQUENCE</scope>
    <source>
        <strain evidence="1">AU36012</strain>
    </source>
</reference>
<name>A0AA41E3T2_9BURK</name>
<proteinExistence type="predicted"/>
<protein>
    <submittedName>
        <fullName evidence="1">Uncharacterized protein</fullName>
    </submittedName>
</protein>
<evidence type="ECO:0000313" key="2">
    <source>
        <dbReference type="Proteomes" id="UP000682266"/>
    </source>
</evidence>